<dbReference type="GO" id="GO:0019239">
    <property type="term" value="F:deaminase activity"/>
    <property type="evidence" value="ECO:0007669"/>
    <property type="project" value="TreeGrafter"/>
</dbReference>
<dbReference type="AlphaFoldDB" id="A0AAJ0MIQ5"/>
<dbReference type="EMBL" id="JAUIQD010000002">
    <property type="protein sequence ID" value="KAK3360574.1"/>
    <property type="molecule type" value="Genomic_DNA"/>
</dbReference>
<dbReference type="GO" id="GO:0046872">
    <property type="term" value="F:metal ion binding"/>
    <property type="evidence" value="ECO:0007669"/>
    <property type="project" value="UniProtKB-KW"/>
</dbReference>
<reference evidence="6" key="2">
    <citation type="submission" date="2023-06" db="EMBL/GenBank/DDBJ databases">
        <authorList>
            <consortium name="Lawrence Berkeley National Laboratory"/>
            <person name="Haridas S."/>
            <person name="Hensen N."/>
            <person name="Bonometti L."/>
            <person name="Westerberg I."/>
            <person name="Brannstrom I.O."/>
            <person name="Guillou S."/>
            <person name="Cros-Aarteil S."/>
            <person name="Calhoun S."/>
            <person name="Kuo A."/>
            <person name="Mondo S."/>
            <person name="Pangilinan J."/>
            <person name="Riley R."/>
            <person name="Labutti K."/>
            <person name="Andreopoulos B."/>
            <person name="Lipzen A."/>
            <person name="Chen C."/>
            <person name="Yanf M."/>
            <person name="Daum C."/>
            <person name="Ng V."/>
            <person name="Clum A."/>
            <person name="Steindorff A."/>
            <person name="Ohm R."/>
            <person name="Martin F."/>
            <person name="Silar P."/>
            <person name="Natvig D."/>
            <person name="Lalanne C."/>
            <person name="Gautier V."/>
            <person name="Ament-Velasquez S.L."/>
            <person name="Kruys A."/>
            <person name="Hutchinson M.I."/>
            <person name="Powell A.J."/>
            <person name="Barry K."/>
            <person name="Miller A.N."/>
            <person name="Grigoriev I.V."/>
            <person name="Debuchy R."/>
            <person name="Gladieux P."/>
            <person name="Thoren M.H."/>
            <person name="Johannesson H."/>
        </authorList>
    </citation>
    <scope>NUCLEOTIDE SEQUENCE</scope>
    <source>
        <strain evidence="6">CBS 955.72</strain>
    </source>
</reference>
<dbReference type="InterPro" id="IPR051607">
    <property type="entry name" value="Metallo-dep_hydrolases"/>
</dbReference>
<sequence length="515" mass="55303">MRLRNLPILLAALGWAAGSSILFRGGTIIAFDKGTESLQVIRNGSVLVTDDRIVSVSGSAPRNIPAQTEVIDIAGKILAPGQVNTHLHGWQTAFKTLASNTSLVEYFSRYGEFAAAGLLTPEDVYIGELAGLFESLNGGVTTILDHAHHTWSNATAQAGLVASIDSGARVFWAYAFHNITTITPNFLVPEQLGNFRDLVKNAPLKGSPTEVGVAYDAFGPNPNVGEVNAIISLAKELNASVITTHSLQGAWGIDNSPENLNTLGILNISIPIVLSHASFLTATGAQLLRSTNQYISITPESEFHYGHTHPHSHLIQDQSSLGVDTHFTFSSDILTQTRLWLQSVRRRLYSEVLGRWEVPDNNPMSVNQAFLLATRHGGLALRRDDLGVIAPGAKADLVVWDAASSPAMLGWNDPVAAVVLHASVADVEAVLVDGRWKKRGGRLVGGVKIDYYGDVQKRFLASAKRIQNKLIETPSVFPRAGDVWAPSGFPVADALTVDTLRGPGDGYGETFLAAQ</sequence>
<evidence type="ECO:0000313" key="6">
    <source>
        <dbReference type="EMBL" id="KAK3360574.1"/>
    </source>
</evidence>
<evidence type="ECO:0000256" key="1">
    <source>
        <dbReference type="ARBA" id="ARBA00001947"/>
    </source>
</evidence>
<dbReference type="InterPro" id="IPR011059">
    <property type="entry name" value="Metal-dep_hydrolase_composite"/>
</dbReference>
<feature type="domain" description="Amidohydrolase-related" evidence="5">
    <location>
        <begin position="77"/>
        <end position="436"/>
    </location>
</feature>
<dbReference type="InterPro" id="IPR032466">
    <property type="entry name" value="Metal_Hydrolase"/>
</dbReference>
<keyword evidence="3" id="KW-0378">Hydrolase</keyword>
<keyword evidence="7" id="KW-1185">Reference proteome</keyword>
<evidence type="ECO:0000256" key="4">
    <source>
        <dbReference type="ARBA" id="ARBA00022833"/>
    </source>
</evidence>
<name>A0AAJ0MIQ5_9PEZI</name>
<accession>A0AAJ0MIQ5</accession>
<dbReference type="Gene3D" id="2.30.40.10">
    <property type="entry name" value="Urease, subunit C, domain 1"/>
    <property type="match status" value="1"/>
</dbReference>
<evidence type="ECO:0000256" key="3">
    <source>
        <dbReference type="ARBA" id="ARBA00022801"/>
    </source>
</evidence>
<protein>
    <submittedName>
        <fullName evidence="6">Amidohydrolase</fullName>
    </submittedName>
</protein>
<gene>
    <name evidence="6" type="ORF">B0T25DRAFT_535929</name>
</gene>
<reference evidence="6" key="1">
    <citation type="journal article" date="2023" name="Mol. Phylogenet. Evol.">
        <title>Genome-scale phylogeny and comparative genomics of the fungal order Sordariales.</title>
        <authorList>
            <person name="Hensen N."/>
            <person name="Bonometti L."/>
            <person name="Westerberg I."/>
            <person name="Brannstrom I.O."/>
            <person name="Guillou S."/>
            <person name="Cros-Aarteil S."/>
            <person name="Calhoun S."/>
            <person name="Haridas S."/>
            <person name="Kuo A."/>
            <person name="Mondo S."/>
            <person name="Pangilinan J."/>
            <person name="Riley R."/>
            <person name="LaButti K."/>
            <person name="Andreopoulos B."/>
            <person name="Lipzen A."/>
            <person name="Chen C."/>
            <person name="Yan M."/>
            <person name="Daum C."/>
            <person name="Ng V."/>
            <person name="Clum A."/>
            <person name="Steindorff A."/>
            <person name="Ohm R.A."/>
            <person name="Martin F."/>
            <person name="Silar P."/>
            <person name="Natvig D.O."/>
            <person name="Lalanne C."/>
            <person name="Gautier V."/>
            <person name="Ament-Velasquez S.L."/>
            <person name="Kruys A."/>
            <person name="Hutchinson M.I."/>
            <person name="Powell A.J."/>
            <person name="Barry K."/>
            <person name="Miller A.N."/>
            <person name="Grigoriev I.V."/>
            <person name="Debuchy R."/>
            <person name="Gladieux P."/>
            <person name="Hiltunen Thoren M."/>
            <person name="Johannesson H."/>
        </authorList>
    </citation>
    <scope>NUCLEOTIDE SEQUENCE</scope>
    <source>
        <strain evidence="6">CBS 955.72</strain>
    </source>
</reference>
<comment type="cofactor">
    <cofactor evidence="1">
        <name>Zn(2+)</name>
        <dbReference type="ChEBI" id="CHEBI:29105"/>
    </cofactor>
</comment>
<dbReference type="InterPro" id="IPR006680">
    <property type="entry name" value="Amidohydro-rel"/>
</dbReference>
<keyword evidence="4" id="KW-0862">Zinc</keyword>
<evidence type="ECO:0000256" key="2">
    <source>
        <dbReference type="ARBA" id="ARBA00022723"/>
    </source>
</evidence>
<proteinExistence type="predicted"/>
<dbReference type="Pfam" id="PF01979">
    <property type="entry name" value="Amidohydro_1"/>
    <property type="match status" value="1"/>
</dbReference>
<dbReference type="GO" id="GO:0005829">
    <property type="term" value="C:cytosol"/>
    <property type="evidence" value="ECO:0007669"/>
    <property type="project" value="TreeGrafter"/>
</dbReference>
<dbReference type="SUPFAM" id="SSF51338">
    <property type="entry name" value="Composite domain of metallo-dependent hydrolases"/>
    <property type="match status" value="2"/>
</dbReference>
<keyword evidence="2" id="KW-0479">Metal-binding</keyword>
<evidence type="ECO:0000259" key="5">
    <source>
        <dbReference type="Pfam" id="PF01979"/>
    </source>
</evidence>
<comment type="caution">
    <text evidence="6">The sequence shown here is derived from an EMBL/GenBank/DDBJ whole genome shotgun (WGS) entry which is preliminary data.</text>
</comment>
<organism evidence="6 7">
    <name type="scientific">Lasiosphaeria hispida</name>
    <dbReference type="NCBI Taxonomy" id="260671"/>
    <lineage>
        <taxon>Eukaryota</taxon>
        <taxon>Fungi</taxon>
        <taxon>Dikarya</taxon>
        <taxon>Ascomycota</taxon>
        <taxon>Pezizomycotina</taxon>
        <taxon>Sordariomycetes</taxon>
        <taxon>Sordariomycetidae</taxon>
        <taxon>Sordariales</taxon>
        <taxon>Lasiosphaeriaceae</taxon>
        <taxon>Lasiosphaeria</taxon>
    </lineage>
</organism>
<dbReference type="PANTHER" id="PTHR11271">
    <property type="entry name" value="GUANINE DEAMINASE"/>
    <property type="match status" value="1"/>
</dbReference>
<dbReference type="Proteomes" id="UP001275084">
    <property type="component" value="Unassembled WGS sequence"/>
</dbReference>
<dbReference type="SUPFAM" id="SSF51556">
    <property type="entry name" value="Metallo-dependent hydrolases"/>
    <property type="match status" value="1"/>
</dbReference>
<dbReference type="Gene3D" id="3.20.20.140">
    <property type="entry name" value="Metal-dependent hydrolases"/>
    <property type="match status" value="1"/>
</dbReference>
<dbReference type="PANTHER" id="PTHR11271:SF37">
    <property type="entry name" value="FAMILY PROTEIN, PUTATIVE (AFU_ORTHOLOGUE AFUA_4G00460)-RELATED"/>
    <property type="match status" value="1"/>
</dbReference>
<evidence type="ECO:0000313" key="7">
    <source>
        <dbReference type="Proteomes" id="UP001275084"/>
    </source>
</evidence>